<dbReference type="STRING" id="1122991.GCA_000613445_01885"/>
<protein>
    <submittedName>
        <fullName evidence="2">Uncharacterized protein</fullName>
    </submittedName>
</protein>
<keyword evidence="1" id="KW-1133">Transmembrane helix</keyword>
<keyword evidence="1" id="KW-0812">Transmembrane</keyword>
<feature type="transmembrane region" description="Helical" evidence="1">
    <location>
        <begin position="28"/>
        <end position="48"/>
    </location>
</feature>
<evidence type="ECO:0000256" key="1">
    <source>
        <dbReference type="SAM" id="Phobius"/>
    </source>
</evidence>
<reference evidence="2 3" key="1">
    <citation type="submission" date="2018-05" db="EMBL/GenBank/DDBJ databases">
        <title>Genomic Encyclopedia of Type Strains, Phase I: the one thousand microbial genomes (KMG-I) project.</title>
        <authorList>
            <person name="Kyrpides N."/>
        </authorList>
    </citation>
    <scope>NUCLEOTIDE SEQUENCE [LARGE SCALE GENOMIC DNA]</scope>
    <source>
        <strain evidence="2 3">DSM 15611</strain>
    </source>
</reference>
<dbReference type="EMBL" id="QJJX01000019">
    <property type="protein sequence ID" value="PXX21412.1"/>
    <property type="molecule type" value="Genomic_DNA"/>
</dbReference>
<sequence length="61" mass="7435">MSNLFCYCKSTNFAAHSIRKIQQMKIKAYFFVEMMLSIIFFLIFGSWLKAHVRYNRNFHYV</sequence>
<gene>
    <name evidence="2" type="ORF">EJ73_01692</name>
</gene>
<organism evidence="2 3">
    <name type="scientific">Hoylesella shahii DSM 15611 = JCM 12083</name>
    <dbReference type="NCBI Taxonomy" id="1122991"/>
    <lineage>
        <taxon>Bacteria</taxon>
        <taxon>Pseudomonadati</taxon>
        <taxon>Bacteroidota</taxon>
        <taxon>Bacteroidia</taxon>
        <taxon>Bacteroidales</taxon>
        <taxon>Prevotellaceae</taxon>
        <taxon>Hoylesella</taxon>
    </lineage>
</organism>
<accession>A0A318HT29</accession>
<evidence type="ECO:0000313" key="3">
    <source>
        <dbReference type="Proteomes" id="UP000248314"/>
    </source>
</evidence>
<keyword evidence="1" id="KW-0472">Membrane</keyword>
<dbReference type="AlphaFoldDB" id="A0A318HT29"/>
<name>A0A318HT29_9BACT</name>
<evidence type="ECO:0000313" key="2">
    <source>
        <dbReference type="EMBL" id="PXX21412.1"/>
    </source>
</evidence>
<comment type="caution">
    <text evidence="2">The sequence shown here is derived from an EMBL/GenBank/DDBJ whole genome shotgun (WGS) entry which is preliminary data.</text>
</comment>
<keyword evidence="3" id="KW-1185">Reference proteome</keyword>
<dbReference type="Proteomes" id="UP000248314">
    <property type="component" value="Unassembled WGS sequence"/>
</dbReference>
<proteinExistence type="predicted"/>